<dbReference type="InterPro" id="IPR007632">
    <property type="entry name" value="Anoctamin"/>
</dbReference>
<evidence type="ECO:0000259" key="7">
    <source>
        <dbReference type="Pfam" id="PF04547"/>
    </source>
</evidence>
<dbReference type="EMBL" id="CAADRA010006599">
    <property type="protein sequence ID" value="VFT96242.1"/>
    <property type="molecule type" value="Genomic_DNA"/>
</dbReference>
<feature type="transmembrane region" description="Helical" evidence="6">
    <location>
        <begin position="926"/>
        <end position="949"/>
    </location>
</feature>
<feature type="transmembrane region" description="Helical" evidence="6">
    <location>
        <begin position="1651"/>
        <end position="1674"/>
    </location>
</feature>
<keyword evidence="2 6" id="KW-0812">Transmembrane</keyword>
<dbReference type="Proteomes" id="UP000332933">
    <property type="component" value="Unassembled WGS sequence"/>
</dbReference>
<feature type="region of interest" description="Disordered" evidence="5">
    <location>
        <begin position="1"/>
        <end position="61"/>
    </location>
</feature>
<feature type="region of interest" description="Disordered" evidence="5">
    <location>
        <begin position="268"/>
        <end position="295"/>
    </location>
</feature>
<dbReference type="OrthoDB" id="296386at2759"/>
<evidence type="ECO:0000256" key="3">
    <source>
        <dbReference type="ARBA" id="ARBA00022989"/>
    </source>
</evidence>
<sequence>MLKVDDELTPLTGAPNAEATDAVQPLDAVEHIGDEAPTQPHSERPAAEDDDSALTSSPETPIEVELSTQVHASPIHNALDGALVENNVETEFVSAPFAVDLQDDKMATSNEVMMVEAPSSDDAQPLVESIPDVSNQEENPSAPFLLDIRDDAEDDDSESTPLMGNQDDSAEPPLIPVHVSAASPTPDTNALLRAHSTAAPLASIPSKPKISKYSTMPSMRKSMTFRLSELPRSTGHASRAELQRCLSTQFHEDDGGYGSTASHEATEIEMVETPTPTKQKSKKQPKTRRTNRDRGMDDTKWDYVLVFPNPEFEKEIKETQIKYPFIPTMNDMLTKLRQAGLDTQLSKSTNMDVLNVPKDKYVPPFVYCKLSASTDRLKDEAARVHMSIPLVENKLERMAKQGEVRFHIENPEDRVAEIKRQGHEPLPPEKVTKVARRPYKKIQYEAGRELDVFDTFDIDELDNMTDLEDPLSPKSAKKHKPPSHLSALFALFKRFRYRAYQYIHMTYTPQENVQNLYGTPLFESIKRIRLIESIVRSVTGAGLDLDMLVQYGAIAAYYPVHDDDYCRDIRSMWSTSLWLTHQPIEATRNYFGGQAALFLAYVAHITRWLLFPSIFSISLFFGSDRGGYLVWVFGFVMVVWATLFLKMWKRKLGVLGLKWGMTDFHAQDHDRPEYDESTNRHMPHDQFGSMIFFRRVFTFVVFVVFLLLVVATKGGLFYFRWMSKASPQHVAFNIPLMQNKTVSLSYGGELHYVAVLNVLSMCFWSWAFAHVNSFLTDTEVHHTETATQQSYIVKATIYEAINNFAGIFYIAFVKPHVEGIENGFAGPDVEAVEELSVYMLYIYGGQLLFHVLIHVIVPWINHLCCFVKPKTVKPHLRSGQSFESSHDMEAAPLVQPKLLPVEVQFGLDEYGWKGLFRDYVVMVMQFGYATFFVVSCPYLPLMAFVYNLISIRSHSISLVTLYRRLTPRSAQHIRLWTTFLECICFLAIATNSWAIVAKAQMAQRTLDYFGLDDQLYVLVRSVCIAILVVGLFGMGKIFGFCINDIPTRVQIQLERQEYYISKVLHLGYQWDKAMHAILYGKSQEELEAEDGYGWDFAIVFPNPEVRRPPRVHPLTGKVEEVVSMREMILKLHKAGLQVQFFESTAKVSSFIPSMVNCKIRASEKRLEAEAHRVKMPLMLDPKEMESQSKQGVITTVWQRVRKHVLAMEAEMAANSLETLLQEITSVTSDRLDDDAPASDVTNVTWDQLLAQLFLVLNDMVKTDGDIKEKYVAFGIDPARHSSMVRLTSLSDELINELIPQDDEVETLEKQLLNAPQLFDNIAQGLLQASRDVGVQISLLPILLPALGKPANGKRRKEINPNLPEYVLQKTMEDLAVSYAKLMPLLTKMGHLLALTLPLPDLRTIDSHLEKRDLAALAKMSDPNDWLRTELHLIHLMIQDTSLDLADLRQEPLVVDNSLSIAASVNLFIESVIDNPLIDVSPFYLENPDPKFKGLAEKFRYQPYENIYMSYQDKKELQHWFKRTLSLHGPEQLFNSTERLSLIESIITDSEEGAGLHLDKLLISGAIKGYFPLHDDHMKADLWKKWKWSIHQPIEEIRGYFGVKIGLYFAYLGHYTSWLMLSAFVGLSVYVIEMLQKKYVPAEFVQNLSWAKVIAIPIYGVFMVVWAVLFLKYWVRKQWIFSMRWGMSDFHEEEQVRPQFQGELMRDPASGARMRYFSDKQRRWRLMFSWFVIAILICLVLACVAGIFWLRFQLRGSKYLETAYFGNIGTQVAAMANVAQIFMLSQIYNYVCNSLNDYENHRTDSDYENHFVAKAIVFQFVNNFALLFYVAFLKKIFEHECVDNDCMAELNVSLTYVYASQLVIGNCQEVIMPLFWAYVEYLRHEWVKKPGDHEVVSVVEEQFFMPEYGWLGTFWDYLEMIIQFGYSTFFVLACPLAPVFSFCNNIFEIRIDGSKISKFCRRPRPSGASTIGQWVKVLDVFVIITIITNSWIIATTSNFGELILPLWPKFDEFVNPIGLFFTLAGILVGVKGLINSFIPDMPRHVHAQLKRQKFLVSKILSTHEEAQSSSTDSDN</sequence>
<keyword evidence="4 6" id="KW-0472">Membrane</keyword>
<dbReference type="GO" id="GO:0005254">
    <property type="term" value="F:chloride channel activity"/>
    <property type="evidence" value="ECO:0007669"/>
    <property type="project" value="TreeGrafter"/>
</dbReference>
<evidence type="ECO:0000256" key="6">
    <source>
        <dbReference type="SAM" id="Phobius"/>
    </source>
</evidence>
<evidence type="ECO:0000256" key="1">
    <source>
        <dbReference type="ARBA" id="ARBA00004141"/>
    </source>
</evidence>
<evidence type="ECO:0000313" key="8">
    <source>
        <dbReference type="EMBL" id="KAF0688931.1"/>
    </source>
</evidence>
<feature type="domain" description="Anoctamin transmembrane" evidence="7">
    <location>
        <begin position="588"/>
        <end position="1056"/>
    </location>
</feature>
<feature type="compositionally biased region" description="Basic residues" evidence="5">
    <location>
        <begin position="279"/>
        <end position="289"/>
    </location>
</feature>
<feature type="transmembrane region" description="Helical" evidence="6">
    <location>
        <begin position="1015"/>
        <end position="1038"/>
    </location>
</feature>
<feature type="transmembrane region" description="Helical" evidence="6">
    <location>
        <begin position="1771"/>
        <end position="1790"/>
    </location>
</feature>
<dbReference type="PANTHER" id="PTHR12308:SF73">
    <property type="entry name" value="ANOCTAMIN"/>
    <property type="match status" value="1"/>
</dbReference>
<feature type="transmembrane region" description="Helical" evidence="6">
    <location>
        <begin position="2012"/>
        <end position="2033"/>
    </location>
</feature>
<reference evidence="9 10" key="1">
    <citation type="submission" date="2019-03" db="EMBL/GenBank/DDBJ databases">
        <authorList>
            <person name="Gaulin E."/>
            <person name="Dumas B."/>
        </authorList>
    </citation>
    <scope>NUCLEOTIDE SEQUENCE [LARGE SCALE GENOMIC DNA]</scope>
    <source>
        <strain evidence="9">CBS 568.67</strain>
    </source>
</reference>
<reference evidence="8" key="2">
    <citation type="submission" date="2019-06" db="EMBL/GenBank/DDBJ databases">
        <title>Genomics analysis of Aphanomyces spp. identifies a new class of oomycete effector associated with host adaptation.</title>
        <authorList>
            <person name="Gaulin E."/>
        </authorList>
    </citation>
    <scope>NUCLEOTIDE SEQUENCE</scope>
    <source>
        <strain evidence="8">CBS 578.67</strain>
    </source>
</reference>
<dbReference type="Pfam" id="PF04547">
    <property type="entry name" value="Anoctamin"/>
    <property type="match status" value="2"/>
</dbReference>
<name>A0A485LCW3_9STRA</name>
<feature type="transmembrane region" description="Helical" evidence="6">
    <location>
        <begin position="973"/>
        <end position="995"/>
    </location>
</feature>
<feature type="transmembrane region" description="Helical" evidence="6">
    <location>
        <begin position="628"/>
        <end position="648"/>
    </location>
</feature>
<evidence type="ECO:0000313" key="10">
    <source>
        <dbReference type="Proteomes" id="UP000332933"/>
    </source>
</evidence>
<dbReference type="InterPro" id="IPR049452">
    <property type="entry name" value="Anoctamin_TM"/>
</dbReference>
<protein>
    <submittedName>
        <fullName evidence="9">Aste57867_19535 protein</fullName>
    </submittedName>
</protein>
<organism evidence="9 10">
    <name type="scientific">Aphanomyces stellatus</name>
    <dbReference type="NCBI Taxonomy" id="120398"/>
    <lineage>
        <taxon>Eukaryota</taxon>
        <taxon>Sar</taxon>
        <taxon>Stramenopiles</taxon>
        <taxon>Oomycota</taxon>
        <taxon>Saprolegniomycetes</taxon>
        <taxon>Saprolegniales</taxon>
        <taxon>Verrucalvaceae</taxon>
        <taxon>Aphanomyces</taxon>
    </lineage>
</organism>
<dbReference type="EMBL" id="VJMH01006577">
    <property type="protein sequence ID" value="KAF0688931.1"/>
    <property type="molecule type" value="Genomic_DNA"/>
</dbReference>
<feature type="domain" description="Anoctamin transmembrane" evidence="7">
    <location>
        <begin position="1596"/>
        <end position="2051"/>
    </location>
</feature>
<keyword evidence="10" id="KW-1185">Reference proteome</keyword>
<accession>A0A485LCW3</accession>
<keyword evidence="3 6" id="KW-1133">Transmembrane helix</keyword>
<evidence type="ECO:0000256" key="5">
    <source>
        <dbReference type="SAM" id="MobiDB-lite"/>
    </source>
</evidence>
<feature type="transmembrane region" description="Helical" evidence="6">
    <location>
        <begin position="750"/>
        <end position="769"/>
    </location>
</feature>
<feature type="transmembrane region" description="Helical" evidence="6">
    <location>
        <begin position="1923"/>
        <end position="1946"/>
    </location>
</feature>
<comment type="subcellular location">
    <subcellularLocation>
        <location evidence="1">Membrane</location>
        <topology evidence="1">Multi-pass membrane protein</topology>
    </subcellularLocation>
</comment>
<dbReference type="GO" id="GO:0016020">
    <property type="term" value="C:membrane"/>
    <property type="evidence" value="ECO:0007669"/>
    <property type="project" value="UniProtKB-SubCell"/>
</dbReference>
<feature type="transmembrane region" description="Helical" evidence="6">
    <location>
        <begin position="598"/>
        <end position="622"/>
    </location>
</feature>
<gene>
    <name evidence="9" type="primary">Aste57867_19535</name>
    <name evidence="8" type="ORF">As57867_019471</name>
    <name evidence="9" type="ORF">ASTE57867_19535</name>
</gene>
<feature type="transmembrane region" description="Helical" evidence="6">
    <location>
        <begin position="696"/>
        <end position="719"/>
    </location>
</feature>
<proteinExistence type="predicted"/>
<evidence type="ECO:0000256" key="4">
    <source>
        <dbReference type="ARBA" id="ARBA00023136"/>
    </source>
</evidence>
<evidence type="ECO:0000313" key="9">
    <source>
        <dbReference type="EMBL" id="VFT96242.1"/>
    </source>
</evidence>
<feature type="transmembrane region" description="Helical" evidence="6">
    <location>
        <begin position="1607"/>
        <end position="1631"/>
    </location>
</feature>
<feature type="transmembrane region" description="Helical" evidence="6">
    <location>
        <begin position="1967"/>
        <end position="1992"/>
    </location>
</feature>
<feature type="transmembrane region" description="Helical" evidence="6">
    <location>
        <begin position="840"/>
        <end position="860"/>
    </location>
</feature>
<feature type="transmembrane region" description="Helical" evidence="6">
    <location>
        <begin position="1810"/>
        <end position="1831"/>
    </location>
</feature>
<dbReference type="PANTHER" id="PTHR12308">
    <property type="entry name" value="ANOCTAMIN"/>
    <property type="match status" value="1"/>
</dbReference>
<evidence type="ECO:0000256" key="2">
    <source>
        <dbReference type="ARBA" id="ARBA00022692"/>
    </source>
</evidence>
<feature type="transmembrane region" description="Helical" evidence="6">
    <location>
        <begin position="1727"/>
        <end position="1751"/>
    </location>
</feature>